<feature type="non-terminal residue" evidence="2">
    <location>
        <position position="109"/>
    </location>
</feature>
<proteinExistence type="predicted"/>
<reference evidence="2 3" key="1">
    <citation type="submission" date="2024-01" db="EMBL/GenBank/DDBJ databases">
        <authorList>
            <person name="Alioto T."/>
            <person name="Alioto T."/>
            <person name="Gomez Garrido J."/>
        </authorList>
    </citation>
    <scope>NUCLEOTIDE SEQUENCE [LARGE SCALE GENOMIC DNA]</scope>
</reference>
<keyword evidence="3" id="KW-1185">Reference proteome</keyword>
<protein>
    <recommendedName>
        <fullName evidence="4">40S ribosomal protein S30</fullName>
    </recommendedName>
</protein>
<evidence type="ECO:0000313" key="2">
    <source>
        <dbReference type="EMBL" id="CAK6982528.1"/>
    </source>
</evidence>
<dbReference type="EMBL" id="CAWUFR010001040">
    <property type="protein sequence ID" value="CAK6982528.1"/>
    <property type="molecule type" value="Genomic_DNA"/>
</dbReference>
<name>A0AAV1QG82_SCOSC</name>
<evidence type="ECO:0000313" key="3">
    <source>
        <dbReference type="Proteomes" id="UP001314229"/>
    </source>
</evidence>
<dbReference type="AlphaFoldDB" id="A0AAV1QG82"/>
<dbReference type="Proteomes" id="UP001314229">
    <property type="component" value="Unassembled WGS sequence"/>
</dbReference>
<gene>
    <name evidence="2" type="ORF">FSCOSCO3_A008291</name>
</gene>
<comment type="caution">
    <text evidence="2">The sequence shown here is derived from an EMBL/GenBank/DDBJ whole genome shotgun (WGS) entry which is preliminary data.</text>
</comment>
<feature type="compositionally biased region" description="Low complexity" evidence="1">
    <location>
        <begin position="73"/>
        <end position="91"/>
    </location>
</feature>
<feature type="region of interest" description="Disordered" evidence="1">
    <location>
        <begin position="73"/>
        <end position="109"/>
    </location>
</feature>
<evidence type="ECO:0000256" key="1">
    <source>
        <dbReference type="SAM" id="MobiDB-lite"/>
    </source>
</evidence>
<organism evidence="2 3">
    <name type="scientific">Scomber scombrus</name>
    <name type="common">Atlantic mackerel</name>
    <name type="synonym">Scomber vernalis</name>
    <dbReference type="NCBI Taxonomy" id="13677"/>
    <lineage>
        <taxon>Eukaryota</taxon>
        <taxon>Metazoa</taxon>
        <taxon>Chordata</taxon>
        <taxon>Craniata</taxon>
        <taxon>Vertebrata</taxon>
        <taxon>Euteleostomi</taxon>
        <taxon>Actinopterygii</taxon>
        <taxon>Neopterygii</taxon>
        <taxon>Teleostei</taxon>
        <taxon>Neoteleostei</taxon>
        <taxon>Acanthomorphata</taxon>
        <taxon>Pelagiaria</taxon>
        <taxon>Scombriformes</taxon>
        <taxon>Scombridae</taxon>
        <taxon>Scomber</taxon>
    </lineage>
</organism>
<accession>A0AAV1QG82</accession>
<sequence>MAARPMLAAASANTEKIDTTRQTLVTKASSLSGKAVRKKQIYNREFLLGIRNHCADLRPRKQGQLRKLGLLRLANPDPTADPTAASAGATQRRTRQRCDRTQKRGKHGG</sequence>
<evidence type="ECO:0008006" key="4">
    <source>
        <dbReference type="Google" id="ProtNLM"/>
    </source>
</evidence>